<feature type="region of interest" description="Disordered" evidence="1">
    <location>
        <begin position="425"/>
        <end position="560"/>
    </location>
</feature>
<dbReference type="Pfam" id="PF20209">
    <property type="entry name" value="DUF6570"/>
    <property type="match status" value="1"/>
</dbReference>
<comment type="caution">
    <text evidence="3">The sequence shown here is derived from an EMBL/GenBank/DDBJ whole genome shotgun (WGS) entry which is preliminary data.</text>
</comment>
<dbReference type="Proteomes" id="UP000663868">
    <property type="component" value="Unassembled WGS sequence"/>
</dbReference>
<dbReference type="Gene3D" id="3.90.70.80">
    <property type="match status" value="1"/>
</dbReference>
<evidence type="ECO:0000313" key="3">
    <source>
        <dbReference type="EMBL" id="CAF4068062.1"/>
    </source>
</evidence>
<feature type="compositionally biased region" description="Basic and acidic residues" evidence="1">
    <location>
        <begin position="492"/>
        <end position="519"/>
    </location>
</feature>
<organism evidence="3 4">
    <name type="scientific">Adineta steineri</name>
    <dbReference type="NCBI Taxonomy" id="433720"/>
    <lineage>
        <taxon>Eukaryota</taxon>
        <taxon>Metazoa</taxon>
        <taxon>Spiralia</taxon>
        <taxon>Gnathifera</taxon>
        <taxon>Rotifera</taxon>
        <taxon>Eurotatoria</taxon>
        <taxon>Bdelloidea</taxon>
        <taxon>Adinetida</taxon>
        <taxon>Adinetidae</taxon>
        <taxon>Adineta</taxon>
    </lineage>
</organism>
<feature type="compositionally biased region" description="Basic and acidic residues" evidence="1">
    <location>
        <begin position="377"/>
        <end position="389"/>
    </location>
</feature>
<feature type="compositionally biased region" description="Basic and acidic residues" evidence="1">
    <location>
        <begin position="317"/>
        <end position="369"/>
    </location>
</feature>
<feature type="non-terminal residue" evidence="3">
    <location>
        <position position="1"/>
    </location>
</feature>
<dbReference type="InterPro" id="IPR046700">
    <property type="entry name" value="DUF6570"/>
</dbReference>
<reference evidence="3" key="1">
    <citation type="submission" date="2021-02" db="EMBL/GenBank/DDBJ databases">
        <authorList>
            <person name="Nowell W R."/>
        </authorList>
    </citation>
    <scope>NUCLEOTIDE SEQUENCE</scope>
</reference>
<feature type="compositionally biased region" description="Basic and acidic residues" evidence="1">
    <location>
        <begin position="425"/>
        <end position="435"/>
    </location>
</feature>
<accession>A0A819SZG2</accession>
<gene>
    <name evidence="3" type="ORF">KXQ929_LOCUS32565</name>
</gene>
<feature type="compositionally biased region" description="Basic and acidic residues" evidence="1">
    <location>
        <begin position="547"/>
        <end position="559"/>
    </location>
</feature>
<protein>
    <recommendedName>
        <fullName evidence="2">DUF6570 domain-containing protein</fullName>
    </recommendedName>
</protein>
<feature type="compositionally biased region" description="Polar residues" evidence="1">
    <location>
        <begin position="528"/>
        <end position="545"/>
    </location>
</feature>
<sequence>MNDISTNRNQIGVAGLHTCQHQPCSCERATRTNQFLQLLNRLAVASTATDYEEQISATIATICADETLVLPLRLFLPNEFDELKHTIDTIAQQYLKQASKSVQHLIPLRSLADGNCLFNSVVSLVPDSGVSAVELRVRTIIELVKNRTYYDNQFSHLVGPFNEAIRRTCNNNNFSELYEVVALGNALRCEVQSVYPYIDYRGEMDKMNAVYKPLDISAPNNGRLIIFWTNSEDEVTTKNRPGSGGVWSPNHFVPLIRPCETPESPQKTTIKNNKVTSVRSPEFSPPPNIRKRKTSFSLVEASLSDLETNDVRRKRQERTTANEQKRKDRLIADRLRKRNSRENESEEQRQRRLATDRLSKRTAREKESEDQQQLRLATDRLSKRNARENESEDQQQLRLATDRLSKRNARENESEDQQQLRLATDRLSKRNARENESEDQQQLRLATDRLSKRNARENENEDQQQIRLAIDRLSKRNARENESQDQQQLRLTSDRLSKSTARENESENQRRLRLSDQQKRSARKKLCRSQQRGRLLTSGQHQSDAIRSVDRQGSRRKSTEVINLQREQKLLEKEQQGLLNQYVWPTTIPTQLKNHCLQDFSNQMSMSVLRQSTCIVCNIRTFANTMKVHALKDILNVDKLSSPTDFMNIISEAQQVAQEEIDEHSNTFSLSNTVFYKKGYNIAEKTGNICQQCYSALSKDKIPMFSVANKMWIGDVPLELQQLTIAEEKL</sequence>
<feature type="region of interest" description="Disordered" evidence="1">
    <location>
        <begin position="309"/>
        <end position="397"/>
    </location>
</feature>
<feature type="compositionally biased region" description="Basic and acidic residues" evidence="1">
    <location>
        <begin position="446"/>
        <end position="458"/>
    </location>
</feature>
<feature type="compositionally biased region" description="Basic and acidic residues" evidence="1">
    <location>
        <begin position="469"/>
        <end position="482"/>
    </location>
</feature>
<evidence type="ECO:0000259" key="2">
    <source>
        <dbReference type="Pfam" id="PF20209"/>
    </source>
</evidence>
<evidence type="ECO:0000313" key="4">
    <source>
        <dbReference type="Proteomes" id="UP000663868"/>
    </source>
</evidence>
<feature type="region of interest" description="Disordered" evidence="1">
    <location>
        <begin position="258"/>
        <end position="295"/>
    </location>
</feature>
<dbReference type="EMBL" id="CAJOBB010003973">
    <property type="protein sequence ID" value="CAF4068062.1"/>
    <property type="molecule type" value="Genomic_DNA"/>
</dbReference>
<proteinExistence type="predicted"/>
<feature type="domain" description="DUF6570" evidence="2">
    <location>
        <begin position="699"/>
        <end position="730"/>
    </location>
</feature>
<feature type="compositionally biased region" description="Polar residues" evidence="1">
    <location>
        <begin position="263"/>
        <end position="279"/>
    </location>
</feature>
<name>A0A819SZG2_9BILA</name>
<evidence type="ECO:0000256" key="1">
    <source>
        <dbReference type="SAM" id="MobiDB-lite"/>
    </source>
</evidence>
<dbReference type="CDD" id="cd22791">
    <property type="entry name" value="OTU_VRTN"/>
    <property type="match status" value="1"/>
</dbReference>
<dbReference type="InterPro" id="IPR047273">
    <property type="entry name" value="VRTN_OTU_dom"/>
</dbReference>
<dbReference type="AlphaFoldDB" id="A0A819SZG2"/>